<dbReference type="Proteomes" id="UP000012073">
    <property type="component" value="Unassembled WGS sequence"/>
</dbReference>
<dbReference type="RefSeq" id="XP_005714066.1">
    <property type="nucleotide sequence ID" value="XM_005714009.1"/>
</dbReference>
<keyword evidence="2" id="KW-1185">Reference proteome</keyword>
<evidence type="ECO:0000313" key="2">
    <source>
        <dbReference type="Proteomes" id="UP000012073"/>
    </source>
</evidence>
<evidence type="ECO:0000313" key="1">
    <source>
        <dbReference type="EMBL" id="CDF34247.1"/>
    </source>
</evidence>
<name>R7Q6S9_CHOCR</name>
<dbReference type="KEGG" id="ccp:CHC_T00002946001"/>
<proteinExistence type="predicted"/>
<reference evidence="2" key="1">
    <citation type="journal article" date="2013" name="Proc. Natl. Acad. Sci. U.S.A.">
        <title>Genome structure and metabolic features in the red seaweed Chondrus crispus shed light on evolution of the Archaeplastida.</title>
        <authorList>
            <person name="Collen J."/>
            <person name="Porcel B."/>
            <person name="Carre W."/>
            <person name="Ball S.G."/>
            <person name="Chaparro C."/>
            <person name="Tonon T."/>
            <person name="Barbeyron T."/>
            <person name="Michel G."/>
            <person name="Noel B."/>
            <person name="Valentin K."/>
            <person name="Elias M."/>
            <person name="Artiguenave F."/>
            <person name="Arun A."/>
            <person name="Aury J.M."/>
            <person name="Barbosa-Neto J.F."/>
            <person name="Bothwell J.H."/>
            <person name="Bouget F.Y."/>
            <person name="Brillet L."/>
            <person name="Cabello-Hurtado F."/>
            <person name="Capella-Gutierrez S."/>
            <person name="Charrier B."/>
            <person name="Cladiere L."/>
            <person name="Cock J.M."/>
            <person name="Coelho S.M."/>
            <person name="Colleoni C."/>
            <person name="Czjzek M."/>
            <person name="Da Silva C."/>
            <person name="Delage L."/>
            <person name="Denoeud F."/>
            <person name="Deschamps P."/>
            <person name="Dittami S.M."/>
            <person name="Gabaldon T."/>
            <person name="Gachon C.M."/>
            <person name="Groisillier A."/>
            <person name="Herve C."/>
            <person name="Jabbari K."/>
            <person name="Katinka M."/>
            <person name="Kloareg B."/>
            <person name="Kowalczyk N."/>
            <person name="Labadie K."/>
            <person name="Leblanc C."/>
            <person name="Lopez P.J."/>
            <person name="McLachlan D.H."/>
            <person name="Meslet-Cladiere L."/>
            <person name="Moustafa A."/>
            <person name="Nehr Z."/>
            <person name="Nyvall Collen P."/>
            <person name="Panaud O."/>
            <person name="Partensky F."/>
            <person name="Poulain J."/>
            <person name="Rensing S.A."/>
            <person name="Rousvoal S."/>
            <person name="Samson G."/>
            <person name="Symeonidi A."/>
            <person name="Weissenbach J."/>
            <person name="Zambounis A."/>
            <person name="Wincker P."/>
            <person name="Boyen C."/>
        </authorList>
    </citation>
    <scope>NUCLEOTIDE SEQUENCE [LARGE SCALE GENOMIC DNA]</scope>
    <source>
        <strain evidence="2">cv. Stackhouse</strain>
    </source>
</reference>
<dbReference type="GeneID" id="17321783"/>
<protein>
    <submittedName>
        <fullName evidence="1">Uncharacterized protein</fullName>
    </submittedName>
</protein>
<organism evidence="1 2">
    <name type="scientific">Chondrus crispus</name>
    <name type="common">Carrageen Irish moss</name>
    <name type="synonym">Polymorpha crispa</name>
    <dbReference type="NCBI Taxonomy" id="2769"/>
    <lineage>
        <taxon>Eukaryota</taxon>
        <taxon>Rhodophyta</taxon>
        <taxon>Florideophyceae</taxon>
        <taxon>Rhodymeniophycidae</taxon>
        <taxon>Gigartinales</taxon>
        <taxon>Gigartinaceae</taxon>
        <taxon>Chondrus</taxon>
    </lineage>
</organism>
<dbReference type="Gramene" id="CDF34247">
    <property type="protein sequence ID" value="CDF34247"/>
    <property type="gene ID" value="CHC_T00002946001"/>
</dbReference>
<dbReference type="EMBL" id="HG001680">
    <property type="protein sequence ID" value="CDF34247.1"/>
    <property type="molecule type" value="Genomic_DNA"/>
</dbReference>
<gene>
    <name evidence="1" type="ORF">CHC_T00002946001</name>
</gene>
<accession>R7Q6S9</accession>
<sequence length="88" mass="10150">MTASENVPPNAPMRPCWRCRKCQALQSRIETVGNEYDSIREYLLKDAKRQPQQGACAPIDDELREQVTQLRITIDTIVRSQLFEILDS</sequence>
<dbReference type="AlphaFoldDB" id="R7Q6S9"/>